<dbReference type="OrthoDB" id="709006at2"/>
<dbReference type="STRING" id="1302689.RG47T_0825"/>
<accession>A0A1Q5ZUD3</accession>
<sequence length="135" mass="15621">MKNKRAFLWVFVVIALALMLWNVFTQPGTADLKGNFKEAAFIRNEQNTGPVIRVYAVTLSDTLWKQMTDYGNFMPYNKYGNTKVYFFLNSKPYPKQVSIGDVNFDSLFNKYCIGLYQKDVMSQVSLKKLPFKSSK</sequence>
<dbReference type="EMBL" id="MPPL01000001">
    <property type="protein sequence ID" value="OKS85380.1"/>
    <property type="molecule type" value="Genomic_DNA"/>
</dbReference>
<protein>
    <submittedName>
        <fullName evidence="1">Uncharacterized protein</fullName>
    </submittedName>
</protein>
<name>A0A1Q5ZUD3_9SPHI</name>
<dbReference type="RefSeq" id="WP_074488233.1">
    <property type="nucleotide sequence ID" value="NZ_FPAM01000001.1"/>
</dbReference>
<evidence type="ECO:0000313" key="2">
    <source>
        <dbReference type="Proteomes" id="UP000186720"/>
    </source>
</evidence>
<dbReference type="Proteomes" id="UP000186720">
    <property type="component" value="Unassembled WGS sequence"/>
</dbReference>
<reference evidence="1 2" key="1">
    <citation type="submission" date="2016-11" db="EMBL/GenBank/DDBJ databases">
        <title>Whole Genome Sequencing of Mucilaginibacter polytrichastri RG4-7(T) isolated from the moss sample.</title>
        <authorList>
            <person name="Li Y."/>
        </authorList>
    </citation>
    <scope>NUCLEOTIDE SEQUENCE [LARGE SCALE GENOMIC DNA]</scope>
    <source>
        <strain evidence="1 2">RG4-7</strain>
    </source>
</reference>
<dbReference type="AlphaFoldDB" id="A0A1Q5ZUD3"/>
<organism evidence="1 2">
    <name type="scientific">Mucilaginibacter polytrichastri</name>
    <dbReference type="NCBI Taxonomy" id="1302689"/>
    <lineage>
        <taxon>Bacteria</taxon>
        <taxon>Pseudomonadati</taxon>
        <taxon>Bacteroidota</taxon>
        <taxon>Sphingobacteriia</taxon>
        <taxon>Sphingobacteriales</taxon>
        <taxon>Sphingobacteriaceae</taxon>
        <taxon>Mucilaginibacter</taxon>
    </lineage>
</organism>
<proteinExistence type="predicted"/>
<keyword evidence="2" id="KW-1185">Reference proteome</keyword>
<comment type="caution">
    <text evidence="1">The sequence shown here is derived from an EMBL/GenBank/DDBJ whole genome shotgun (WGS) entry which is preliminary data.</text>
</comment>
<gene>
    <name evidence="1" type="ORF">RG47T_0825</name>
</gene>
<evidence type="ECO:0000313" key="1">
    <source>
        <dbReference type="EMBL" id="OKS85380.1"/>
    </source>
</evidence>